<name>A0A9N7RA79_STRHE</name>
<proteinExistence type="predicted"/>
<accession>A0A9N7RA79</accession>
<evidence type="ECO:0000313" key="1">
    <source>
        <dbReference type="EMBL" id="CAA0822658.1"/>
    </source>
</evidence>
<organism evidence="1 2">
    <name type="scientific">Striga hermonthica</name>
    <name type="common">Purple witchweed</name>
    <name type="synonym">Buchnera hermonthica</name>
    <dbReference type="NCBI Taxonomy" id="68872"/>
    <lineage>
        <taxon>Eukaryota</taxon>
        <taxon>Viridiplantae</taxon>
        <taxon>Streptophyta</taxon>
        <taxon>Embryophyta</taxon>
        <taxon>Tracheophyta</taxon>
        <taxon>Spermatophyta</taxon>
        <taxon>Magnoliopsida</taxon>
        <taxon>eudicotyledons</taxon>
        <taxon>Gunneridae</taxon>
        <taxon>Pentapetalae</taxon>
        <taxon>asterids</taxon>
        <taxon>lamiids</taxon>
        <taxon>Lamiales</taxon>
        <taxon>Orobanchaceae</taxon>
        <taxon>Buchnereae</taxon>
        <taxon>Striga</taxon>
    </lineage>
</organism>
<sequence>LIGFVRLDKGCCMLSQADRIYPIRRACLPCQADRIGPISQGLLHSRQADQGRLVRRRSLT</sequence>
<keyword evidence="2" id="KW-1185">Reference proteome</keyword>
<dbReference type="EMBL" id="CACSLK010023617">
    <property type="protein sequence ID" value="CAA0822658.1"/>
    <property type="molecule type" value="Genomic_DNA"/>
</dbReference>
<dbReference type="Proteomes" id="UP001153555">
    <property type="component" value="Unassembled WGS sequence"/>
</dbReference>
<gene>
    <name evidence="1" type="ORF">SHERM_20064</name>
</gene>
<reference evidence="1" key="1">
    <citation type="submission" date="2019-12" db="EMBL/GenBank/DDBJ databases">
        <authorList>
            <person name="Scholes J."/>
        </authorList>
    </citation>
    <scope>NUCLEOTIDE SEQUENCE</scope>
</reference>
<dbReference type="AlphaFoldDB" id="A0A9N7RA79"/>
<evidence type="ECO:0000313" key="2">
    <source>
        <dbReference type="Proteomes" id="UP001153555"/>
    </source>
</evidence>
<protein>
    <submittedName>
        <fullName evidence="1">Uncharacterized protein</fullName>
    </submittedName>
</protein>
<comment type="caution">
    <text evidence="1">The sequence shown here is derived from an EMBL/GenBank/DDBJ whole genome shotgun (WGS) entry which is preliminary data.</text>
</comment>
<feature type="non-terminal residue" evidence="1">
    <location>
        <position position="1"/>
    </location>
</feature>
<feature type="non-terminal residue" evidence="1">
    <location>
        <position position="60"/>
    </location>
</feature>